<dbReference type="RefSeq" id="WP_034768373.1">
    <property type="nucleotide sequence ID" value="NZ_CCRF01000030.1"/>
</dbReference>
<dbReference type="Proteomes" id="UP000040576">
    <property type="component" value="Unassembled WGS sequence"/>
</dbReference>
<evidence type="ECO:0000313" key="2">
    <source>
        <dbReference type="Proteomes" id="UP000040576"/>
    </source>
</evidence>
<organism evidence="1 2">
    <name type="scientific">Caldibacillus thermoamylovorans</name>
    <dbReference type="NCBI Taxonomy" id="35841"/>
    <lineage>
        <taxon>Bacteria</taxon>
        <taxon>Bacillati</taxon>
        <taxon>Bacillota</taxon>
        <taxon>Bacilli</taxon>
        <taxon>Bacillales</taxon>
        <taxon>Bacillaceae</taxon>
        <taxon>Caldibacillus</taxon>
    </lineage>
</organism>
<keyword evidence="2" id="KW-1185">Reference proteome</keyword>
<dbReference type="GO" id="GO:0006974">
    <property type="term" value="P:DNA damage response"/>
    <property type="evidence" value="ECO:0007669"/>
    <property type="project" value="TreeGrafter"/>
</dbReference>
<name>A0A090IW26_9BACI</name>
<evidence type="ECO:0008006" key="3">
    <source>
        <dbReference type="Google" id="ProtNLM"/>
    </source>
</evidence>
<protein>
    <recommendedName>
        <fullName evidence="3">DUF541 domain-containing protein</fullName>
    </recommendedName>
</protein>
<dbReference type="Gene3D" id="3.30.70.2970">
    <property type="entry name" value="Protein of unknown function (DUF541), domain 2"/>
    <property type="match status" value="1"/>
</dbReference>
<accession>A0A090IW26</accession>
<dbReference type="PANTHER" id="PTHR34387:SF1">
    <property type="entry name" value="PERIPLASMIC IMMUNOGENIC PROTEIN"/>
    <property type="match status" value="1"/>
</dbReference>
<dbReference type="Gene3D" id="3.30.110.170">
    <property type="entry name" value="Protein of unknown function (DUF541), domain 1"/>
    <property type="match status" value="1"/>
</dbReference>
<reference evidence="1 2" key="1">
    <citation type="submission" date="2014-07" db="EMBL/GenBank/DDBJ databases">
        <authorList>
            <person name="Wibberg Daniel"/>
        </authorList>
    </citation>
    <scope>NUCLEOTIDE SEQUENCE [LARGE SCALE GENOMIC DNA]</scope>
</reference>
<evidence type="ECO:0000313" key="1">
    <source>
        <dbReference type="EMBL" id="CEE00653.1"/>
    </source>
</evidence>
<sequence>MVYYRNVLPMRNANVLTVFGEGKVHVEPNLAFITIGIVRENKNLQTAQAENSVASNNVIQALLALGINPNHIRTVEYRIDNVYDFVDGKQIFRAYEVRHLLEVRVENIGQIGLVVDTAVAQGANIIFNIRFDTSNRSAKYHEALTLALSDAHAKARTITNGLGVVFQLIPIEITETRQGVVPVPYQTFTLEKVAGASTPIEPGTLQIEASLIAKFLY</sequence>
<proteinExistence type="predicted"/>
<dbReference type="EMBL" id="CCRF01000030">
    <property type="protein sequence ID" value="CEE00653.1"/>
    <property type="molecule type" value="Genomic_DNA"/>
</dbReference>
<dbReference type="InterPro" id="IPR007497">
    <property type="entry name" value="SIMPL/DUF541"/>
</dbReference>
<gene>
    <name evidence="1" type="ORF">BT1A1_0803</name>
</gene>
<dbReference type="Pfam" id="PF04402">
    <property type="entry name" value="SIMPL"/>
    <property type="match status" value="1"/>
</dbReference>
<dbReference type="PANTHER" id="PTHR34387">
    <property type="entry name" value="SLR1258 PROTEIN"/>
    <property type="match status" value="1"/>
</dbReference>
<dbReference type="AlphaFoldDB" id="A0A090IW26"/>
<dbReference type="InterPro" id="IPR052022">
    <property type="entry name" value="26kDa_periplasmic_antigen"/>
</dbReference>